<comment type="similarity">
    <text evidence="1">Belongs to the CFAP97 family.</text>
</comment>
<dbReference type="Pfam" id="PF13879">
    <property type="entry name" value="Hmw_CFAP97"/>
    <property type="match status" value="1"/>
</dbReference>
<evidence type="ECO:0000256" key="1">
    <source>
        <dbReference type="ARBA" id="ARBA00008315"/>
    </source>
</evidence>
<dbReference type="OrthoDB" id="193499at2759"/>
<dbReference type="PANTHER" id="PTHR11071:SF561">
    <property type="entry name" value="PEPTIDYL-PROLYL CIS-TRANS ISOMERASE D-RELATED"/>
    <property type="match status" value="1"/>
</dbReference>
<dbReference type="PROSITE" id="PS50072">
    <property type="entry name" value="CSA_PPIASE_2"/>
    <property type="match status" value="1"/>
</dbReference>
<accession>A0A9N9X520</accession>
<gene>
    <name evidence="3" type="ORF">PHAECO_LOCUS11109</name>
</gene>
<keyword evidence="4" id="KW-1185">Reference proteome</keyword>
<feature type="domain" description="PPIase cyclophilin-type" evidence="2">
    <location>
        <begin position="207"/>
        <end position="359"/>
    </location>
</feature>
<dbReference type="InterPro" id="IPR029000">
    <property type="entry name" value="Cyclophilin-like_dom_sf"/>
</dbReference>
<reference evidence="3" key="2">
    <citation type="submission" date="2022-10" db="EMBL/GenBank/DDBJ databases">
        <authorList>
            <consortium name="ENA_rothamsted_submissions"/>
            <consortium name="culmorum"/>
            <person name="King R."/>
        </authorList>
    </citation>
    <scope>NUCLEOTIDE SEQUENCE</scope>
</reference>
<dbReference type="GO" id="GO:0003755">
    <property type="term" value="F:peptidyl-prolyl cis-trans isomerase activity"/>
    <property type="evidence" value="ECO:0007669"/>
    <property type="project" value="InterPro"/>
</dbReference>
<dbReference type="EMBL" id="OU896713">
    <property type="protein sequence ID" value="CAG9824104.1"/>
    <property type="molecule type" value="Genomic_DNA"/>
</dbReference>
<evidence type="ECO:0000313" key="3">
    <source>
        <dbReference type="EMBL" id="CAG9824104.1"/>
    </source>
</evidence>
<dbReference type="GO" id="GO:0005737">
    <property type="term" value="C:cytoplasm"/>
    <property type="evidence" value="ECO:0007669"/>
    <property type="project" value="TreeGrafter"/>
</dbReference>
<dbReference type="Proteomes" id="UP001153737">
    <property type="component" value="Chromosome 7"/>
</dbReference>
<dbReference type="PANTHER" id="PTHR11071">
    <property type="entry name" value="PEPTIDYL-PROLYL CIS-TRANS ISOMERASE"/>
    <property type="match status" value="1"/>
</dbReference>
<dbReference type="AlphaFoldDB" id="A0A9N9X520"/>
<reference evidence="3" key="1">
    <citation type="submission" date="2022-01" db="EMBL/GenBank/DDBJ databases">
        <authorList>
            <person name="King R."/>
        </authorList>
    </citation>
    <scope>NUCLEOTIDE SEQUENCE</scope>
</reference>
<dbReference type="GO" id="GO:0006457">
    <property type="term" value="P:protein folding"/>
    <property type="evidence" value="ECO:0007669"/>
    <property type="project" value="TreeGrafter"/>
</dbReference>
<evidence type="ECO:0000259" key="2">
    <source>
        <dbReference type="PROSITE" id="PS50072"/>
    </source>
</evidence>
<sequence length="361" mass="41743">MKMVESKKKLKKFKPAKRFRYLPGSIDIHTNSVDLKCYNSHRYRVFNARPHVDCCPLPLNPYNLINICKLKNDLSRSELIDKQNKELLKKINMINRKGGKVDTYNPIAYRRSNKWQSHEIEMKKLVMENKDLYKLFITSKSYYQSDIFNEQWQRTLKQMMHGCRFPVVIMNKMSVDNELLSQPSISEGLEKGNIVRPLCYMEFQVKDGETIGRIEIELYHDYVPVTVQNFLEICKGTTKGGLTYRACPVHRIIKGQYLETGDITKGTGKGGASIYGPTFREENHMLRHSKAGVLSMKRLPPTVNNSQFCITFTRIEQLDHKNVVFGKVVKGNATLFKIQNYGRAIGRPYVDIIISDCGEIK</sequence>
<dbReference type="PRINTS" id="PR00153">
    <property type="entry name" value="CSAPPISMRASE"/>
</dbReference>
<dbReference type="Gene3D" id="2.40.100.10">
    <property type="entry name" value="Cyclophilin-like"/>
    <property type="match status" value="1"/>
</dbReference>
<dbReference type="InterPro" id="IPR029488">
    <property type="entry name" value="Hmw/CFAP97"/>
</dbReference>
<dbReference type="SUPFAM" id="SSF50891">
    <property type="entry name" value="Cyclophilin-like"/>
    <property type="match status" value="1"/>
</dbReference>
<dbReference type="Pfam" id="PF00160">
    <property type="entry name" value="Pro_isomerase"/>
    <property type="match status" value="1"/>
</dbReference>
<organism evidence="3 4">
    <name type="scientific">Phaedon cochleariae</name>
    <name type="common">Mustard beetle</name>
    <dbReference type="NCBI Taxonomy" id="80249"/>
    <lineage>
        <taxon>Eukaryota</taxon>
        <taxon>Metazoa</taxon>
        <taxon>Ecdysozoa</taxon>
        <taxon>Arthropoda</taxon>
        <taxon>Hexapoda</taxon>
        <taxon>Insecta</taxon>
        <taxon>Pterygota</taxon>
        <taxon>Neoptera</taxon>
        <taxon>Endopterygota</taxon>
        <taxon>Coleoptera</taxon>
        <taxon>Polyphaga</taxon>
        <taxon>Cucujiformia</taxon>
        <taxon>Chrysomeloidea</taxon>
        <taxon>Chrysomelidae</taxon>
        <taxon>Chrysomelinae</taxon>
        <taxon>Chrysomelini</taxon>
        <taxon>Phaedon</taxon>
    </lineage>
</organism>
<evidence type="ECO:0000313" key="4">
    <source>
        <dbReference type="Proteomes" id="UP001153737"/>
    </source>
</evidence>
<dbReference type="GO" id="GO:0016018">
    <property type="term" value="F:cyclosporin A binding"/>
    <property type="evidence" value="ECO:0007669"/>
    <property type="project" value="TreeGrafter"/>
</dbReference>
<proteinExistence type="inferred from homology"/>
<protein>
    <recommendedName>
        <fullName evidence="2">PPIase cyclophilin-type domain-containing protein</fullName>
    </recommendedName>
</protein>
<dbReference type="InterPro" id="IPR002130">
    <property type="entry name" value="Cyclophilin-type_PPIase_dom"/>
</dbReference>
<name>A0A9N9X520_PHACE</name>